<comment type="caution">
    <text evidence="3">The sequence shown here is derived from an EMBL/GenBank/DDBJ whole genome shotgun (WGS) entry which is preliminary data.</text>
</comment>
<sequence length="559" mass="60212">MLLRSAICAAALLLCHPYAAFAQDASASTLAQQDLASRIDAALAPYFRPEMPGATVIVVTDGKTVLRRAYGMADTAQGVPMTPDMALRLGSITKQFTAAAILLLQEEGKLSVSDDITRHLPDYPTRGKRITIEHLLTHTSGIASYTGKPDYVNRMAQDLTVAQMIDSFKNDPLDFEPGSQYRYNNSGYFLLGAIIERISGQPYHAFLEQRIFTPLGMLDTYYEGFGHGKAPVAAGHTRGATGFGPAKPLSMSQPYAAGSLVSTVDDLARWDAAIGAGRLLKPASWQRAFTSYRLDDGKPTNYGYGWDVSKVQGETAMGHGGGINGFSTHALRFPDQKVYVAVLTNSDSGPANPAVVARKAAGIAIGKPYRELREVALDGSALDAFSGAYGIEKGTQRVFRRSGEVLTMQRSGRPPVMLKAASATEFFVPGALDWYAFQRDAGGKVTAVTHHQDGNTVPYPRSGDAAPARQAVKIANASFDARAGRYELAPGFVLELTRDGDRYFAQATGQGRLEIFPMSETAFFSQQVDAEISFEQVAGREGQTLVLKQGGRSTPGRKL</sequence>
<evidence type="ECO:0000256" key="1">
    <source>
        <dbReference type="SAM" id="SignalP"/>
    </source>
</evidence>
<protein>
    <submittedName>
        <fullName evidence="3">Serine hydrolase</fullName>
    </submittedName>
</protein>
<accession>A0ABS7Y9L6</accession>
<dbReference type="Proteomes" id="UP001198602">
    <property type="component" value="Unassembled WGS sequence"/>
</dbReference>
<dbReference type="GO" id="GO:0016787">
    <property type="term" value="F:hydrolase activity"/>
    <property type="evidence" value="ECO:0007669"/>
    <property type="project" value="UniProtKB-KW"/>
</dbReference>
<dbReference type="Gene3D" id="3.40.710.10">
    <property type="entry name" value="DD-peptidase/beta-lactamase superfamily"/>
    <property type="match status" value="1"/>
</dbReference>
<dbReference type="RefSeq" id="WP_225238149.1">
    <property type="nucleotide sequence ID" value="NZ_JAHYBX010000002.1"/>
</dbReference>
<evidence type="ECO:0000313" key="3">
    <source>
        <dbReference type="EMBL" id="MCA1855777.1"/>
    </source>
</evidence>
<keyword evidence="3" id="KW-0378">Hydrolase</keyword>
<feature type="domain" description="Beta-lactamase-related" evidence="2">
    <location>
        <begin position="49"/>
        <end position="358"/>
    </location>
</feature>
<feature type="signal peptide" evidence="1">
    <location>
        <begin position="1"/>
        <end position="22"/>
    </location>
</feature>
<dbReference type="Pfam" id="PF00144">
    <property type="entry name" value="Beta-lactamase"/>
    <property type="match status" value="1"/>
</dbReference>
<dbReference type="InterPro" id="IPR001466">
    <property type="entry name" value="Beta-lactam-related"/>
</dbReference>
<dbReference type="SUPFAM" id="SSF56601">
    <property type="entry name" value="beta-lactamase/transpeptidase-like"/>
    <property type="match status" value="1"/>
</dbReference>
<feature type="chain" id="PRO_5046701252" evidence="1">
    <location>
        <begin position="23"/>
        <end position="559"/>
    </location>
</feature>
<dbReference type="PANTHER" id="PTHR46825">
    <property type="entry name" value="D-ALANYL-D-ALANINE-CARBOXYPEPTIDASE/ENDOPEPTIDASE AMPH"/>
    <property type="match status" value="1"/>
</dbReference>
<evidence type="ECO:0000313" key="4">
    <source>
        <dbReference type="Proteomes" id="UP001198602"/>
    </source>
</evidence>
<dbReference type="InterPro" id="IPR012338">
    <property type="entry name" value="Beta-lactam/transpept-like"/>
</dbReference>
<dbReference type="InterPro" id="IPR050491">
    <property type="entry name" value="AmpC-like"/>
</dbReference>
<keyword evidence="1" id="KW-0732">Signal</keyword>
<dbReference type="EMBL" id="JAHYBX010000002">
    <property type="protein sequence ID" value="MCA1855777.1"/>
    <property type="molecule type" value="Genomic_DNA"/>
</dbReference>
<organism evidence="3 4">
    <name type="scientific">Massilia hydrophila</name>
    <dbReference type="NCBI Taxonomy" id="3044279"/>
    <lineage>
        <taxon>Bacteria</taxon>
        <taxon>Pseudomonadati</taxon>
        <taxon>Pseudomonadota</taxon>
        <taxon>Betaproteobacteria</taxon>
        <taxon>Burkholderiales</taxon>
        <taxon>Oxalobacteraceae</taxon>
        <taxon>Telluria group</taxon>
        <taxon>Massilia</taxon>
    </lineage>
</organism>
<name>A0ABS7Y9L6_9BURK</name>
<reference evidence="3 4" key="1">
    <citation type="submission" date="2021-07" db="EMBL/GenBank/DDBJ databases">
        <title>Characterization of Violacein-producing bacteria and related species.</title>
        <authorList>
            <person name="Wilson H.S."/>
            <person name="De Leon M.E."/>
        </authorList>
    </citation>
    <scope>NUCLEOTIDE SEQUENCE [LARGE SCALE GENOMIC DNA]</scope>
    <source>
        <strain evidence="3 4">HSC-2F05</strain>
    </source>
</reference>
<gene>
    <name evidence="3" type="ORF">LE190_07540</name>
</gene>
<keyword evidence="4" id="KW-1185">Reference proteome</keyword>
<evidence type="ECO:0000259" key="2">
    <source>
        <dbReference type="Pfam" id="PF00144"/>
    </source>
</evidence>
<proteinExistence type="predicted"/>
<dbReference type="PANTHER" id="PTHR46825:SF9">
    <property type="entry name" value="BETA-LACTAMASE-RELATED DOMAIN-CONTAINING PROTEIN"/>
    <property type="match status" value="1"/>
</dbReference>